<name>A0A449B4R8_9BACT</name>
<dbReference type="Proteomes" id="UP000290243">
    <property type="component" value="Chromosome"/>
</dbReference>
<dbReference type="RefSeq" id="WP_129646844.1">
    <property type="nucleotide sequence ID" value="NZ_LR215037.1"/>
</dbReference>
<dbReference type="KEGG" id="mmau:NCTC10168_00528"/>
<keyword evidence="2" id="KW-1185">Reference proteome</keyword>
<accession>A0A449B4R8</accession>
<sequence>MDINEKIKLFNKTNEKIERLTTDYPKQNKIKFNSFEQFTKYGLMNTITTLWSKFPKIYDTKNDLIKFNNKINILINLQKLESFLYTDGVAALRNDFNVGQVLDFIETNNELTYLKVKLFFESKSYNFQIIEEYKLTNFKVDFKYEIVNDLRNKLSENEIEQIIFKDFNYKPKLVTKIPYQLFKNLFNCIPDLKNVNKEWFKMLDDDLKLLSRDSFISAPWIFSSGNGDIKRLVQQGYDDVDERFIKLNSLNNLYNNQDLIRLYQGLPQSPVLIQKIDKTIALIKKFGFMKSDTSDLGTKNIHSVEAEQINSDFEDFIEMKANIRELQLLEFFEKFYSNLSIENIIITGSTAWLHEQAKILTTDQNGTIINNNPPEINEIEEEKVKI</sequence>
<dbReference type="AlphaFoldDB" id="A0A449B4R8"/>
<dbReference type="OrthoDB" id="397767at2"/>
<proteinExistence type="predicted"/>
<reference evidence="1 2" key="1">
    <citation type="submission" date="2019-01" db="EMBL/GenBank/DDBJ databases">
        <authorList>
            <consortium name="Pathogen Informatics"/>
        </authorList>
    </citation>
    <scope>NUCLEOTIDE SEQUENCE [LARGE SCALE GENOMIC DNA]</scope>
    <source>
        <strain evidence="1 2">NCTC10168</strain>
    </source>
</reference>
<evidence type="ECO:0000313" key="2">
    <source>
        <dbReference type="Proteomes" id="UP000290243"/>
    </source>
</evidence>
<organism evidence="1 2">
    <name type="scientific">Mycoplasmopsis maculosa</name>
    <dbReference type="NCBI Taxonomy" id="114885"/>
    <lineage>
        <taxon>Bacteria</taxon>
        <taxon>Bacillati</taxon>
        <taxon>Mycoplasmatota</taxon>
        <taxon>Mycoplasmoidales</taxon>
        <taxon>Metamycoplasmataceae</taxon>
        <taxon>Mycoplasmopsis</taxon>
    </lineage>
</organism>
<evidence type="ECO:0008006" key="3">
    <source>
        <dbReference type="Google" id="ProtNLM"/>
    </source>
</evidence>
<gene>
    <name evidence="1" type="ORF">NCTC10168_00528</name>
</gene>
<evidence type="ECO:0000313" key="1">
    <source>
        <dbReference type="EMBL" id="VEU75601.1"/>
    </source>
</evidence>
<dbReference type="EMBL" id="LR215037">
    <property type="protein sequence ID" value="VEU75601.1"/>
    <property type="molecule type" value="Genomic_DNA"/>
</dbReference>
<protein>
    <recommendedName>
        <fullName evidence="3">Htpn</fullName>
    </recommendedName>
</protein>